<feature type="domain" description="GIY-YIG" evidence="2">
    <location>
        <begin position="182"/>
        <end position="224"/>
    </location>
</feature>
<evidence type="ECO:0000313" key="4">
    <source>
        <dbReference type="Proteomes" id="UP000677803"/>
    </source>
</evidence>
<feature type="region of interest" description="Disordered" evidence="1">
    <location>
        <begin position="241"/>
        <end position="271"/>
    </location>
</feature>
<keyword evidence="4" id="KW-1185">Reference proteome</keyword>
<name>A0A8S4BQ49_9TELE</name>
<dbReference type="Pfam" id="PF01541">
    <property type="entry name" value="GIY-YIG"/>
    <property type="match status" value="1"/>
</dbReference>
<dbReference type="Proteomes" id="UP000677803">
    <property type="component" value="Unassembled WGS sequence"/>
</dbReference>
<organism evidence="3 4">
    <name type="scientific">Menidia menidia</name>
    <name type="common">Atlantic silverside</name>
    <dbReference type="NCBI Taxonomy" id="238744"/>
    <lineage>
        <taxon>Eukaryota</taxon>
        <taxon>Metazoa</taxon>
        <taxon>Chordata</taxon>
        <taxon>Craniata</taxon>
        <taxon>Vertebrata</taxon>
        <taxon>Euteleostomi</taxon>
        <taxon>Actinopterygii</taxon>
        <taxon>Neopterygii</taxon>
        <taxon>Teleostei</taxon>
        <taxon>Neoteleostei</taxon>
        <taxon>Acanthomorphata</taxon>
        <taxon>Ovalentaria</taxon>
        <taxon>Atherinomorphae</taxon>
        <taxon>Atheriniformes</taxon>
        <taxon>Atherinopsidae</taxon>
        <taxon>Menidiinae</taxon>
        <taxon>Menidia</taxon>
    </lineage>
</organism>
<evidence type="ECO:0000259" key="2">
    <source>
        <dbReference type="Pfam" id="PF01541"/>
    </source>
</evidence>
<proteinExistence type="predicted"/>
<protein>
    <submittedName>
        <fullName evidence="3">(Atlantic silverside) hypothetical protein</fullName>
    </submittedName>
</protein>
<dbReference type="EMBL" id="CAJRST010036667">
    <property type="protein sequence ID" value="CAG5994283.1"/>
    <property type="molecule type" value="Genomic_DNA"/>
</dbReference>
<comment type="caution">
    <text evidence="3">The sequence shown here is derived from an EMBL/GenBank/DDBJ whole genome shotgun (WGS) entry which is preliminary data.</text>
</comment>
<gene>
    <name evidence="3" type="ORF">MMEN_LOCUS17871</name>
</gene>
<feature type="region of interest" description="Disordered" evidence="1">
    <location>
        <begin position="1"/>
        <end position="84"/>
    </location>
</feature>
<sequence length="271" mass="32045">MEEEEEEGERPWTTVRRQRGRGTQYQVEPRPHFGGETPWPKRTRGPSYAEVTAGTRRPPPPSFRRGEMEDQRGQRNRSRGRNGPVNILPLITTSTIYFNYFIKNNYKQKVNPNQPYQDIRIITAFRKNKNLKDHLVRAIIPKQYPDKREINHNYFKQQHWIKNHWTGEIFRTPIHGNIDTTNCIYVILCNNCNLKYVGDTGRTVRARIYTHKQNIIHKKNTQTPRQTHPVTWVGGHQGFHSSVKPPLDHQTKKIQRKTLDHKTQNHLPPWP</sequence>
<evidence type="ECO:0000256" key="1">
    <source>
        <dbReference type="SAM" id="MobiDB-lite"/>
    </source>
</evidence>
<accession>A0A8S4BQ49</accession>
<dbReference type="InterPro" id="IPR000305">
    <property type="entry name" value="GIY-YIG_endonuc"/>
</dbReference>
<feature type="compositionally biased region" description="Basic and acidic residues" evidence="1">
    <location>
        <begin position="246"/>
        <end position="263"/>
    </location>
</feature>
<feature type="compositionally biased region" description="Basic and acidic residues" evidence="1">
    <location>
        <begin position="64"/>
        <end position="73"/>
    </location>
</feature>
<evidence type="ECO:0000313" key="3">
    <source>
        <dbReference type="EMBL" id="CAG5994283.1"/>
    </source>
</evidence>
<reference evidence="3" key="1">
    <citation type="submission" date="2021-05" db="EMBL/GenBank/DDBJ databases">
        <authorList>
            <person name="Tigano A."/>
        </authorList>
    </citation>
    <scope>NUCLEOTIDE SEQUENCE</scope>
</reference>
<dbReference type="OrthoDB" id="8946688at2759"/>
<dbReference type="AlphaFoldDB" id="A0A8S4BQ49"/>